<evidence type="ECO:0000256" key="2">
    <source>
        <dbReference type="ARBA" id="ARBA00022475"/>
    </source>
</evidence>
<keyword evidence="5 7" id="KW-0472">Membrane</keyword>
<comment type="subcellular location">
    <subcellularLocation>
        <location evidence="1">Cell membrane</location>
        <topology evidence="1">Multi-pass membrane protein</topology>
    </subcellularLocation>
</comment>
<dbReference type="InterPro" id="IPR010432">
    <property type="entry name" value="RDD"/>
</dbReference>
<feature type="transmembrane region" description="Helical" evidence="7">
    <location>
        <begin position="46"/>
        <end position="68"/>
    </location>
</feature>
<protein>
    <submittedName>
        <fullName evidence="9">RDD family protein</fullName>
    </submittedName>
</protein>
<dbReference type="OrthoDB" id="5187110at2"/>
<evidence type="ECO:0000313" key="9">
    <source>
        <dbReference type="EMBL" id="TPG18360.1"/>
    </source>
</evidence>
<dbReference type="PANTHER" id="PTHR36115:SF6">
    <property type="entry name" value="PROLINE-RICH ANTIGEN HOMOLOG"/>
    <property type="match status" value="1"/>
</dbReference>
<evidence type="ECO:0000259" key="8">
    <source>
        <dbReference type="Pfam" id="PF06271"/>
    </source>
</evidence>
<dbReference type="EMBL" id="RCZM01000002">
    <property type="protein sequence ID" value="TPG18360.1"/>
    <property type="molecule type" value="Genomic_DNA"/>
</dbReference>
<evidence type="ECO:0000256" key="4">
    <source>
        <dbReference type="ARBA" id="ARBA00022989"/>
    </source>
</evidence>
<organism evidence="9 10">
    <name type="scientific">Pedococcus bigeumensis</name>
    <dbReference type="NCBI Taxonomy" id="433644"/>
    <lineage>
        <taxon>Bacteria</taxon>
        <taxon>Bacillati</taxon>
        <taxon>Actinomycetota</taxon>
        <taxon>Actinomycetes</taxon>
        <taxon>Micrococcales</taxon>
        <taxon>Intrasporangiaceae</taxon>
        <taxon>Pedococcus</taxon>
    </lineage>
</organism>
<dbReference type="PANTHER" id="PTHR36115">
    <property type="entry name" value="PROLINE-RICH ANTIGEN HOMOLOG-RELATED"/>
    <property type="match status" value="1"/>
</dbReference>
<dbReference type="AlphaFoldDB" id="A0A502D0S2"/>
<reference evidence="9 10" key="1">
    <citation type="journal article" date="2019" name="Environ. Microbiol.">
        <title>Species interactions and distinct microbial communities in high Arctic permafrost affected cryosols are associated with the CH4 and CO2 gas fluxes.</title>
        <authorList>
            <person name="Altshuler I."/>
            <person name="Hamel J."/>
            <person name="Turney S."/>
            <person name="Magnuson E."/>
            <person name="Levesque R."/>
            <person name="Greer C."/>
            <person name="Whyte L.G."/>
        </authorList>
    </citation>
    <scope>NUCLEOTIDE SEQUENCE [LARGE SCALE GENOMIC DNA]</scope>
    <source>
        <strain evidence="9 10">S9.3A</strain>
    </source>
</reference>
<feature type="transmembrane region" description="Helical" evidence="7">
    <location>
        <begin position="80"/>
        <end position="102"/>
    </location>
</feature>
<evidence type="ECO:0000313" key="10">
    <source>
        <dbReference type="Proteomes" id="UP000317722"/>
    </source>
</evidence>
<dbReference type="RefSeq" id="WP_140738813.1">
    <property type="nucleotide sequence ID" value="NZ_RCZM01000002.1"/>
</dbReference>
<proteinExistence type="predicted"/>
<keyword evidence="4 7" id="KW-1133">Transmembrane helix</keyword>
<dbReference type="InterPro" id="IPR051791">
    <property type="entry name" value="Pra-immunoreactive"/>
</dbReference>
<dbReference type="InterPro" id="IPR016795">
    <property type="entry name" value="UCP021697"/>
</dbReference>
<keyword evidence="2" id="KW-1003">Cell membrane</keyword>
<keyword evidence="10" id="KW-1185">Reference proteome</keyword>
<dbReference type="Proteomes" id="UP000317722">
    <property type="component" value="Unassembled WGS sequence"/>
</dbReference>
<evidence type="ECO:0000256" key="6">
    <source>
        <dbReference type="SAM" id="MobiDB-lite"/>
    </source>
</evidence>
<feature type="domain" description="RDD" evidence="8">
    <location>
        <begin position="40"/>
        <end position="152"/>
    </location>
</feature>
<name>A0A502D0S2_9MICO</name>
<comment type="caution">
    <text evidence="9">The sequence shown here is derived from an EMBL/GenBank/DDBJ whole genome shotgun (WGS) entry which is preliminary data.</text>
</comment>
<keyword evidence="3 7" id="KW-0812">Transmembrane</keyword>
<gene>
    <name evidence="9" type="ORF">EAH86_08330</name>
</gene>
<dbReference type="GO" id="GO:0005886">
    <property type="term" value="C:plasma membrane"/>
    <property type="evidence" value="ECO:0007669"/>
    <property type="project" value="UniProtKB-SubCell"/>
</dbReference>
<evidence type="ECO:0000256" key="1">
    <source>
        <dbReference type="ARBA" id="ARBA00004651"/>
    </source>
</evidence>
<feature type="transmembrane region" description="Helical" evidence="7">
    <location>
        <begin position="123"/>
        <end position="139"/>
    </location>
</feature>
<evidence type="ECO:0000256" key="3">
    <source>
        <dbReference type="ARBA" id="ARBA00022692"/>
    </source>
</evidence>
<evidence type="ECO:0000256" key="5">
    <source>
        <dbReference type="ARBA" id="ARBA00023136"/>
    </source>
</evidence>
<accession>A0A502D0S2</accession>
<dbReference type="Pfam" id="PF06271">
    <property type="entry name" value="RDD"/>
    <property type="match status" value="1"/>
</dbReference>
<dbReference type="PIRSF" id="PIRSF021697">
    <property type="entry name" value="UCP021697"/>
    <property type="match status" value="1"/>
</dbReference>
<feature type="region of interest" description="Disordered" evidence="6">
    <location>
        <begin position="1"/>
        <end position="27"/>
    </location>
</feature>
<sequence>MVDRKDIGSWLEGPGSRSGAPSAYPGERLGMPRDGAGSMARFGRRLLGAIIDWTACQLIAAALFSVPLPFAGVASRGDTTILLALFALENLLLLSTTGYTLGHRIVGLRVLSLDGQRARPFQVLVRTVLLCLFLPALFWDKDGRGLHDKAAGTLIARG</sequence>
<evidence type="ECO:0000256" key="7">
    <source>
        <dbReference type="SAM" id="Phobius"/>
    </source>
</evidence>